<feature type="domain" description="HD-GYP" evidence="2">
    <location>
        <begin position="254"/>
        <end position="441"/>
    </location>
</feature>
<dbReference type="PANTHER" id="PTHR45228:SF4">
    <property type="entry name" value="LIPOPROTEIN"/>
    <property type="match status" value="1"/>
</dbReference>
<dbReference type="InterPro" id="IPR003607">
    <property type="entry name" value="HD/PDEase_dom"/>
</dbReference>
<sequence length="447" mass="47659">MRARWARGRLATVLATTAGAVVVVCLWLTLVAASTPGPRPVTTSTERWVLVTFLLTIVLGEVNRIRLPGARESAPMSVAGTFGLAMTTMVGLEHVTFGPAICLLTTAVAMLLATGLRLRRHLAPHYTEVAIRFLSVAVVAVGFRWLPLVGGQPLERLDWEERRWLLAVAMVLVSGVAIVAESLLTAAVEAVDHRVPWHAAVSNGLGDIVGLGAALAASGTLIALAERAIGIVAIPVFLLPLALTQFALRRYAGIRETQGQTIRTLSRLTELGGYTRPDHPTRVAHLSVAMARMLGVSSREASSVEYAALLHDIGQLALRTPIPQGATMMAAPADQDRIARDGAEIVRTTGVLADVADILEVQAKPYRHVRELGENIPLAARIIKVANAYDDLAGEHPTSASKAAAVERIHLGLGYEYDPAVVEALERVLDLRRDGSGAVPVAEPTAR</sequence>
<dbReference type="CDD" id="cd00077">
    <property type="entry name" value="HDc"/>
    <property type="match status" value="1"/>
</dbReference>
<evidence type="ECO:0000313" key="4">
    <source>
        <dbReference type="Proteomes" id="UP000317893"/>
    </source>
</evidence>
<dbReference type="EMBL" id="VFMN01000001">
    <property type="protein sequence ID" value="TQJ07268.1"/>
    <property type="molecule type" value="Genomic_DNA"/>
</dbReference>
<dbReference type="PROSITE" id="PS51832">
    <property type="entry name" value="HD_GYP"/>
    <property type="match status" value="1"/>
</dbReference>
<feature type="transmembrane region" description="Helical" evidence="1">
    <location>
        <begin position="98"/>
        <end position="117"/>
    </location>
</feature>
<feature type="transmembrane region" description="Helical" evidence="1">
    <location>
        <begin position="166"/>
        <end position="188"/>
    </location>
</feature>
<reference evidence="3 4" key="1">
    <citation type="submission" date="2019-06" db="EMBL/GenBank/DDBJ databases">
        <title>Sequencing the genomes of 1000 actinobacteria strains.</title>
        <authorList>
            <person name="Klenk H.-P."/>
        </authorList>
    </citation>
    <scope>NUCLEOTIDE SEQUENCE [LARGE SCALE GENOMIC DNA]</scope>
    <source>
        <strain evidence="3 4">DSM 18607</strain>
    </source>
</reference>
<dbReference type="Gene3D" id="1.10.3210.10">
    <property type="entry name" value="Hypothetical protein af1432"/>
    <property type="match status" value="1"/>
</dbReference>
<feature type="transmembrane region" description="Helical" evidence="1">
    <location>
        <begin position="200"/>
        <end position="222"/>
    </location>
</feature>
<proteinExistence type="predicted"/>
<protein>
    <submittedName>
        <fullName evidence="3">HD domain-containing protein</fullName>
    </submittedName>
</protein>
<keyword evidence="1" id="KW-1133">Transmembrane helix</keyword>
<name>A0A542DVZ1_9MICO</name>
<gene>
    <name evidence="3" type="ORF">FB458_0326</name>
</gene>
<keyword evidence="4" id="KW-1185">Reference proteome</keyword>
<dbReference type="InterPro" id="IPR037522">
    <property type="entry name" value="HD_GYP_dom"/>
</dbReference>
<feature type="transmembrane region" description="Helical" evidence="1">
    <location>
        <begin position="129"/>
        <end position="146"/>
    </location>
</feature>
<evidence type="ECO:0000256" key="1">
    <source>
        <dbReference type="SAM" id="Phobius"/>
    </source>
</evidence>
<comment type="caution">
    <text evidence="3">The sequence shown here is derived from an EMBL/GenBank/DDBJ whole genome shotgun (WGS) entry which is preliminary data.</text>
</comment>
<dbReference type="OrthoDB" id="40937at2"/>
<organism evidence="3 4">
    <name type="scientific">Lapillicoccus jejuensis</name>
    <dbReference type="NCBI Taxonomy" id="402171"/>
    <lineage>
        <taxon>Bacteria</taxon>
        <taxon>Bacillati</taxon>
        <taxon>Actinomycetota</taxon>
        <taxon>Actinomycetes</taxon>
        <taxon>Micrococcales</taxon>
        <taxon>Intrasporangiaceae</taxon>
        <taxon>Lapillicoccus</taxon>
    </lineage>
</organism>
<dbReference type="Pfam" id="PF01966">
    <property type="entry name" value="HD"/>
    <property type="match status" value="1"/>
</dbReference>
<dbReference type="SMART" id="SM00471">
    <property type="entry name" value="HDc"/>
    <property type="match status" value="1"/>
</dbReference>
<keyword evidence="1" id="KW-0472">Membrane</keyword>
<dbReference type="InterPro" id="IPR052020">
    <property type="entry name" value="Cyclic_di-GMP/3'3'-cGAMP_PDE"/>
</dbReference>
<keyword evidence="1" id="KW-0812">Transmembrane</keyword>
<dbReference type="PANTHER" id="PTHR45228">
    <property type="entry name" value="CYCLIC DI-GMP PHOSPHODIESTERASE TM_0186-RELATED"/>
    <property type="match status" value="1"/>
</dbReference>
<dbReference type="Proteomes" id="UP000317893">
    <property type="component" value="Unassembled WGS sequence"/>
</dbReference>
<dbReference type="AlphaFoldDB" id="A0A542DVZ1"/>
<dbReference type="SUPFAM" id="SSF109604">
    <property type="entry name" value="HD-domain/PDEase-like"/>
    <property type="match status" value="1"/>
</dbReference>
<feature type="transmembrane region" description="Helical" evidence="1">
    <location>
        <begin position="228"/>
        <end position="248"/>
    </location>
</feature>
<evidence type="ECO:0000313" key="3">
    <source>
        <dbReference type="EMBL" id="TQJ07268.1"/>
    </source>
</evidence>
<dbReference type="InterPro" id="IPR006674">
    <property type="entry name" value="HD_domain"/>
</dbReference>
<accession>A0A542DVZ1</accession>
<evidence type="ECO:0000259" key="2">
    <source>
        <dbReference type="PROSITE" id="PS51832"/>
    </source>
</evidence>